<dbReference type="AlphaFoldDB" id="A0A1J1HS68"/>
<dbReference type="EMBL" id="CVRI01000020">
    <property type="protein sequence ID" value="CRK90861.1"/>
    <property type="molecule type" value="Genomic_DNA"/>
</dbReference>
<proteinExistence type="predicted"/>
<evidence type="ECO:0000313" key="2">
    <source>
        <dbReference type="EMBL" id="CRK90861.1"/>
    </source>
</evidence>
<protein>
    <submittedName>
        <fullName evidence="2">CLUMA_CG004551, isoform A</fullName>
    </submittedName>
</protein>
<evidence type="ECO:0000256" key="1">
    <source>
        <dbReference type="SAM" id="MobiDB-lite"/>
    </source>
</evidence>
<feature type="region of interest" description="Disordered" evidence="1">
    <location>
        <begin position="44"/>
        <end position="67"/>
    </location>
</feature>
<name>A0A1J1HS68_9DIPT</name>
<sequence length="67" mass="7892">MNKKQNLMGMTTTVIFKSFQMQTKVGKQDMKEIVEIKNQKIRKERQSAHTKTSSASAECERSWYTYK</sequence>
<evidence type="ECO:0000313" key="3">
    <source>
        <dbReference type="Proteomes" id="UP000183832"/>
    </source>
</evidence>
<dbReference type="Proteomes" id="UP000183832">
    <property type="component" value="Unassembled WGS sequence"/>
</dbReference>
<keyword evidence="3" id="KW-1185">Reference proteome</keyword>
<gene>
    <name evidence="2" type="ORF">CLUMA_CG004551</name>
</gene>
<reference evidence="2 3" key="1">
    <citation type="submission" date="2015-04" db="EMBL/GenBank/DDBJ databases">
        <authorList>
            <person name="Syromyatnikov M.Y."/>
            <person name="Popov V.N."/>
        </authorList>
    </citation>
    <scope>NUCLEOTIDE SEQUENCE [LARGE SCALE GENOMIC DNA]</scope>
</reference>
<organism evidence="2 3">
    <name type="scientific">Clunio marinus</name>
    <dbReference type="NCBI Taxonomy" id="568069"/>
    <lineage>
        <taxon>Eukaryota</taxon>
        <taxon>Metazoa</taxon>
        <taxon>Ecdysozoa</taxon>
        <taxon>Arthropoda</taxon>
        <taxon>Hexapoda</taxon>
        <taxon>Insecta</taxon>
        <taxon>Pterygota</taxon>
        <taxon>Neoptera</taxon>
        <taxon>Endopterygota</taxon>
        <taxon>Diptera</taxon>
        <taxon>Nematocera</taxon>
        <taxon>Chironomoidea</taxon>
        <taxon>Chironomidae</taxon>
        <taxon>Clunio</taxon>
    </lineage>
</organism>
<accession>A0A1J1HS68</accession>